<dbReference type="SMART" id="SM00271">
    <property type="entry name" value="DnaJ"/>
    <property type="match status" value="1"/>
</dbReference>
<dbReference type="EMBL" id="JBGBPQ010000002">
    <property type="protein sequence ID" value="KAL1527826.1"/>
    <property type="molecule type" value="Genomic_DNA"/>
</dbReference>
<dbReference type="AlphaFoldDB" id="A0AB34K0S5"/>
<dbReference type="Proteomes" id="UP001515480">
    <property type="component" value="Unassembled WGS sequence"/>
</dbReference>
<evidence type="ECO:0000313" key="4">
    <source>
        <dbReference type="EMBL" id="KAL1527826.1"/>
    </source>
</evidence>
<feature type="compositionally biased region" description="Gly residues" evidence="1">
    <location>
        <begin position="684"/>
        <end position="693"/>
    </location>
</feature>
<feature type="region of interest" description="Disordered" evidence="1">
    <location>
        <begin position="381"/>
        <end position="432"/>
    </location>
</feature>
<gene>
    <name evidence="4" type="ORF">AB1Y20_009208</name>
</gene>
<dbReference type="Gene3D" id="1.10.287.110">
    <property type="entry name" value="DnaJ domain"/>
    <property type="match status" value="1"/>
</dbReference>
<evidence type="ECO:0008006" key="6">
    <source>
        <dbReference type="Google" id="ProtNLM"/>
    </source>
</evidence>
<protein>
    <recommendedName>
        <fullName evidence="6">J domain-containing protein</fullName>
    </recommendedName>
</protein>
<dbReference type="Gene3D" id="2.60.200.20">
    <property type="match status" value="1"/>
</dbReference>
<comment type="caution">
    <text evidence="4">The sequence shown here is derived from an EMBL/GenBank/DDBJ whole genome shotgun (WGS) entry which is preliminary data.</text>
</comment>
<dbReference type="InterPro" id="IPR008984">
    <property type="entry name" value="SMAD_FHA_dom_sf"/>
</dbReference>
<feature type="region of interest" description="Disordered" evidence="1">
    <location>
        <begin position="322"/>
        <end position="362"/>
    </location>
</feature>
<dbReference type="PANTHER" id="PTHR43908">
    <property type="entry name" value="AT29763P-RELATED"/>
    <property type="match status" value="1"/>
</dbReference>
<dbReference type="GO" id="GO:0005789">
    <property type="term" value="C:endoplasmic reticulum membrane"/>
    <property type="evidence" value="ECO:0007669"/>
    <property type="project" value="TreeGrafter"/>
</dbReference>
<evidence type="ECO:0000313" key="5">
    <source>
        <dbReference type="Proteomes" id="UP001515480"/>
    </source>
</evidence>
<feature type="region of interest" description="Disordered" evidence="1">
    <location>
        <begin position="284"/>
        <end position="306"/>
    </location>
</feature>
<dbReference type="InterPro" id="IPR000253">
    <property type="entry name" value="FHA_dom"/>
</dbReference>
<dbReference type="GO" id="GO:0071218">
    <property type="term" value="P:cellular response to misfolded protein"/>
    <property type="evidence" value="ECO:0007669"/>
    <property type="project" value="TreeGrafter"/>
</dbReference>
<dbReference type="PRINTS" id="PR00625">
    <property type="entry name" value="JDOMAIN"/>
</dbReference>
<keyword evidence="5" id="KW-1185">Reference proteome</keyword>
<dbReference type="InterPro" id="IPR036869">
    <property type="entry name" value="J_dom_sf"/>
</dbReference>
<feature type="compositionally biased region" description="Low complexity" evidence="1">
    <location>
        <begin position="411"/>
        <end position="432"/>
    </location>
</feature>
<proteinExistence type="predicted"/>
<reference evidence="4 5" key="1">
    <citation type="journal article" date="2024" name="Science">
        <title>Giant polyketide synthase enzymes in the biosynthesis of giant marine polyether toxins.</title>
        <authorList>
            <person name="Fallon T.R."/>
            <person name="Shende V.V."/>
            <person name="Wierzbicki I.H."/>
            <person name="Pendleton A.L."/>
            <person name="Watervoot N.F."/>
            <person name="Auber R.P."/>
            <person name="Gonzalez D.J."/>
            <person name="Wisecaver J.H."/>
            <person name="Moore B.S."/>
        </authorList>
    </citation>
    <scope>NUCLEOTIDE SEQUENCE [LARGE SCALE GENOMIC DNA]</scope>
    <source>
        <strain evidence="4 5">12B1</strain>
    </source>
</reference>
<evidence type="ECO:0000259" key="2">
    <source>
        <dbReference type="PROSITE" id="PS50006"/>
    </source>
</evidence>
<dbReference type="SUPFAM" id="SSF49879">
    <property type="entry name" value="SMAD/FHA domain"/>
    <property type="match status" value="1"/>
</dbReference>
<organism evidence="4 5">
    <name type="scientific">Prymnesium parvum</name>
    <name type="common">Toxic golden alga</name>
    <dbReference type="NCBI Taxonomy" id="97485"/>
    <lineage>
        <taxon>Eukaryota</taxon>
        <taxon>Haptista</taxon>
        <taxon>Haptophyta</taxon>
        <taxon>Prymnesiophyceae</taxon>
        <taxon>Prymnesiales</taxon>
        <taxon>Prymnesiaceae</taxon>
        <taxon>Prymnesium</taxon>
    </lineage>
</organism>
<dbReference type="PROSITE" id="PS50076">
    <property type="entry name" value="DNAJ_2"/>
    <property type="match status" value="1"/>
</dbReference>
<dbReference type="InterPro" id="IPR051100">
    <property type="entry name" value="DnaJ_subfamily_B/C"/>
</dbReference>
<feature type="domain" description="J" evidence="3">
    <location>
        <begin position="68"/>
        <end position="132"/>
    </location>
</feature>
<feature type="region of interest" description="Disordered" evidence="1">
    <location>
        <begin position="137"/>
        <end position="205"/>
    </location>
</feature>
<dbReference type="SUPFAM" id="SSF46565">
    <property type="entry name" value="Chaperone J-domain"/>
    <property type="match status" value="1"/>
</dbReference>
<dbReference type="Pfam" id="PF00226">
    <property type="entry name" value="DnaJ"/>
    <property type="match status" value="1"/>
</dbReference>
<feature type="compositionally biased region" description="Low complexity" evidence="1">
    <location>
        <begin position="166"/>
        <end position="178"/>
    </location>
</feature>
<dbReference type="CDD" id="cd06257">
    <property type="entry name" value="DnaJ"/>
    <property type="match status" value="1"/>
</dbReference>
<dbReference type="PANTHER" id="PTHR43908:SF3">
    <property type="entry name" value="AT29763P-RELATED"/>
    <property type="match status" value="1"/>
</dbReference>
<feature type="compositionally biased region" description="Basic and acidic residues" evidence="1">
    <location>
        <begin position="327"/>
        <end position="337"/>
    </location>
</feature>
<evidence type="ECO:0000256" key="1">
    <source>
        <dbReference type="SAM" id="MobiDB-lite"/>
    </source>
</evidence>
<sequence>MEANRQAAEDWARKAQTKLDEADYEAAERFAEKSMALFASEDVIALLKTVRSRQQQRKELAMVLEAPDHFATLGVTRLDDDATIRKAYFRLSKITHPDKNREPRAEEAFVKVKTAYTILMDPIEKMTYIRLQTASKVPSNVKPQPPPQKRKGWQPQAPAPPPRNPPRQQTSPPTAAPRVVPPMPRPTPPPQAAPPPNAAPAAPPPQYRRTIEEELSKMRELAIKNHELTEALNTQSKAFVQEKQERQRLKEEVEGLRKKYEAELRAKDDQLRQAEVKLAKLASEKSKEAVERSKAQTSLMHERARSDALAEELDKLRASIIQQQAAAREEAARKEAEALASAPKEVATAPPAQAAESLPPAPLEASVAPAHVETPAPIEPTAVAAGSAPASPTKKSRKRAASSLHPPPSPTTSAAAPPVATAGTTPTAVAAPAAATHATASLASSAARDEGAVATRRVMRLRPVVEDDGRVEIALPLVVSEELIVGRSSRECTMRLGITDPRVSRKHARLQVNEGQVVTVTSIGNNPIRVISASGTVCKLAKGQKADLCAGDRIQLVCEETAQLIQIEDGRAGSIKADNRCEYSVDVLDLAVPALHSPIIDRARLREAANNMAQPDTADANAAVGLEYAQEGSPAKQQRREGSEGSSLHNRAEPQRPFNKDKDCVVPGLNINHRSTSENVPPGRGDGALGGGSAANPIVL</sequence>
<dbReference type="InterPro" id="IPR001623">
    <property type="entry name" value="DnaJ_domain"/>
</dbReference>
<feature type="compositionally biased region" description="Basic and acidic residues" evidence="1">
    <location>
        <begin position="650"/>
        <end position="664"/>
    </location>
</feature>
<dbReference type="GO" id="GO:0030544">
    <property type="term" value="F:Hsp70 protein binding"/>
    <property type="evidence" value="ECO:0007669"/>
    <property type="project" value="TreeGrafter"/>
</dbReference>
<feature type="domain" description="FHA" evidence="2">
    <location>
        <begin position="483"/>
        <end position="536"/>
    </location>
</feature>
<accession>A0AB34K0S5</accession>
<feature type="compositionally biased region" description="Low complexity" evidence="1">
    <location>
        <begin position="349"/>
        <end position="362"/>
    </location>
</feature>
<dbReference type="CDD" id="cd22671">
    <property type="entry name" value="FHA_APTX-like"/>
    <property type="match status" value="1"/>
</dbReference>
<dbReference type="PROSITE" id="PS50006">
    <property type="entry name" value="FHA_DOMAIN"/>
    <property type="match status" value="1"/>
</dbReference>
<dbReference type="Pfam" id="PF00498">
    <property type="entry name" value="FHA"/>
    <property type="match status" value="1"/>
</dbReference>
<feature type="compositionally biased region" description="Pro residues" evidence="1">
    <location>
        <begin position="179"/>
        <end position="205"/>
    </location>
</feature>
<evidence type="ECO:0000259" key="3">
    <source>
        <dbReference type="PROSITE" id="PS50076"/>
    </source>
</evidence>
<name>A0AB34K0S5_PRYPA</name>
<feature type="region of interest" description="Disordered" evidence="1">
    <location>
        <begin position="629"/>
        <end position="700"/>
    </location>
</feature>